<feature type="transmembrane region" description="Helical" evidence="9">
    <location>
        <begin position="124"/>
        <end position="145"/>
    </location>
</feature>
<keyword evidence="3 9" id="KW-0813">Transport</keyword>
<dbReference type="EMBL" id="JAYDYQ010002688">
    <property type="protein sequence ID" value="KAK4477852.1"/>
    <property type="molecule type" value="Genomic_DNA"/>
</dbReference>
<comment type="similarity">
    <text evidence="2 9">Belongs to the SWEET sugar transporter family.</text>
</comment>
<dbReference type="Proteomes" id="UP001291926">
    <property type="component" value="Unassembled WGS sequence"/>
</dbReference>
<evidence type="ECO:0000256" key="7">
    <source>
        <dbReference type="ARBA" id="ARBA00022989"/>
    </source>
</evidence>
<evidence type="ECO:0000256" key="3">
    <source>
        <dbReference type="ARBA" id="ARBA00022448"/>
    </source>
</evidence>
<evidence type="ECO:0000256" key="8">
    <source>
        <dbReference type="ARBA" id="ARBA00023136"/>
    </source>
</evidence>
<accession>A0ABR0CL54</accession>
<evidence type="ECO:0000256" key="5">
    <source>
        <dbReference type="ARBA" id="ARBA00022692"/>
    </source>
</evidence>
<keyword evidence="8 9" id="KW-0472">Membrane</keyword>
<evidence type="ECO:0000313" key="11">
    <source>
        <dbReference type="Proteomes" id="UP001291926"/>
    </source>
</evidence>
<organism evidence="10 11">
    <name type="scientific">Penstemon davidsonii</name>
    <dbReference type="NCBI Taxonomy" id="160366"/>
    <lineage>
        <taxon>Eukaryota</taxon>
        <taxon>Viridiplantae</taxon>
        <taxon>Streptophyta</taxon>
        <taxon>Embryophyta</taxon>
        <taxon>Tracheophyta</taxon>
        <taxon>Spermatophyta</taxon>
        <taxon>Magnoliopsida</taxon>
        <taxon>eudicotyledons</taxon>
        <taxon>Gunneridae</taxon>
        <taxon>Pentapetalae</taxon>
        <taxon>asterids</taxon>
        <taxon>lamiids</taxon>
        <taxon>Lamiales</taxon>
        <taxon>Plantaginaceae</taxon>
        <taxon>Cheloneae</taxon>
        <taxon>Penstemon</taxon>
    </lineage>
</organism>
<keyword evidence="7 9" id="KW-1133">Transmembrane helix</keyword>
<dbReference type="PANTHER" id="PTHR10791">
    <property type="entry name" value="RAG1-ACTIVATING PROTEIN 1"/>
    <property type="match status" value="1"/>
</dbReference>
<evidence type="ECO:0000256" key="4">
    <source>
        <dbReference type="ARBA" id="ARBA00022597"/>
    </source>
</evidence>
<comment type="caution">
    <text evidence="10">The sequence shown here is derived from an EMBL/GenBank/DDBJ whole genome shotgun (WGS) entry which is preliminary data.</text>
</comment>
<proteinExistence type="inferred from homology"/>
<feature type="transmembrane region" description="Helical" evidence="9">
    <location>
        <begin position="65"/>
        <end position="88"/>
    </location>
</feature>
<reference evidence="10 11" key="1">
    <citation type="journal article" date="2023" name="bioRxiv">
        <title>Genome report: Whole genome sequence and annotation of Penstemon davidsonii.</title>
        <authorList>
            <person name="Ostevik K.L."/>
            <person name="Alabady M."/>
            <person name="Zhang M."/>
            <person name="Rausher M.D."/>
        </authorList>
    </citation>
    <scope>NUCLEOTIDE SEQUENCE [LARGE SCALE GENOMIC DNA]</scope>
    <source>
        <strain evidence="10">DNT005</strain>
        <tissue evidence="10">Whole leaf</tissue>
    </source>
</reference>
<protein>
    <recommendedName>
        <fullName evidence="9">Bidirectional sugar transporter SWEET</fullName>
    </recommendedName>
</protein>
<comment type="caution">
    <text evidence="9">Lacks conserved residue(s) required for the propagation of feature annotation.</text>
</comment>
<dbReference type="InterPro" id="IPR004316">
    <property type="entry name" value="SWEET_rpt"/>
</dbReference>
<evidence type="ECO:0000256" key="6">
    <source>
        <dbReference type="ARBA" id="ARBA00022737"/>
    </source>
</evidence>
<dbReference type="InterPro" id="IPR047664">
    <property type="entry name" value="SWEET"/>
</dbReference>
<feature type="transmembrane region" description="Helical" evidence="9">
    <location>
        <begin position="157"/>
        <end position="179"/>
    </location>
</feature>
<feature type="transmembrane region" description="Helical" evidence="9">
    <location>
        <begin position="95"/>
        <end position="118"/>
    </location>
</feature>
<keyword evidence="11" id="KW-1185">Reference proteome</keyword>
<comment type="function">
    <text evidence="9">Mediates both low-affinity uptake and efflux of sugar across the membrane.</text>
</comment>
<evidence type="ECO:0000313" key="10">
    <source>
        <dbReference type="EMBL" id="KAK4477852.1"/>
    </source>
</evidence>
<dbReference type="Pfam" id="PF03083">
    <property type="entry name" value="MtN3_slv"/>
    <property type="match status" value="2"/>
</dbReference>
<feature type="transmembrane region" description="Helical" evidence="9">
    <location>
        <begin position="42"/>
        <end position="59"/>
    </location>
</feature>
<dbReference type="PANTHER" id="PTHR10791:SF131">
    <property type="entry name" value="BIDIRECTIONAL SUGAR TRANSPORTER SWEET"/>
    <property type="match status" value="1"/>
</dbReference>
<evidence type="ECO:0000256" key="2">
    <source>
        <dbReference type="ARBA" id="ARBA00007809"/>
    </source>
</evidence>
<evidence type="ECO:0000256" key="9">
    <source>
        <dbReference type="RuleBase" id="RU910715"/>
    </source>
</evidence>
<dbReference type="Gene3D" id="1.20.1280.290">
    <property type="match status" value="2"/>
</dbReference>
<keyword evidence="6" id="KW-0677">Repeat</keyword>
<evidence type="ECO:0000256" key="1">
    <source>
        <dbReference type="ARBA" id="ARBA00004127"/>
    </source>
</evidence>
<keyword evidence="5 9" id="KW-0812">Transmembrane</keyword>
<keyword evidence="4 9" id="KW-0762">Sugar transport</keyword>
<feature type="transmembrane region" description="Helical" evidence="9">
    <location>
        <begin position="6"/>
        <end position="30"/>
    </location>
</feature>
<gene>
    <name evidence="10" type="ORF">RD792_017115</name>
</gene>
<name>A0ABR0CL54_9LAMI</name>
<sequence length="250" mass="27943">MEDLSFLVGVLGNIATSIVYLSPTGTFYRIVKNRSTEEFDSLPYICMLLNSLLWTYYGMIKPNGLLLVTVNGFGSIVLAIFIFLYLIFAPPKMKTAVMAAILDVGVMVTAIFITRLGMDRKAQINFIGFLSTFFTIISYGSPLAAMRTVVTTKSVEFMPFFLTFFLCINGIIWTVWAVLVRDYFVGVPNGTGVVLGALQPDMQSIQESYLLAANRILKYVKCTKNLNRLNREAVACVVRKSKKSQSKLDR</sequence>
<comment type="subcellular location">
    <subcellularLocation>
        <location evidence="1">Endomembrane system</location>
        <topology evidence="1">Multi-pass membrane protein</topology>
    </subcellularLocation>
</comment>